<dbReference type="Gene3D" id="3.30.70.870">
    <property type="entry name" value="Elongation Factor G (Translational Gtpase), domain 3"/>
    <property type="match status" value="1"/>
</dbReference>
<dbReference type="Gene3D" id="3.30.70.240">
    <property type="match status" value="1"/>
</dbReference>
<dbReference type="CDD" id="cd04091">
    <property type="entry name" value="mtEFG1_II_like"/>
    <property type="match status" value="1"/>
</dbReference>
<keyword evidence="11" id="KW-1185">Reference proteome</keyword>
<name>M1UQ99_CYAM1</name>
<dbReference type="STRING" id="280699.M1UQ99"/>
<dbReference type="Gene3D" id="2.40.30.10">
    <property type="entry name" value="Translation factors"/>
    <property type="match status" value="1"/>
</dbReference>
<evidence type="ECO:0000256" key="6">
    <source>
        <dbReference type="ARBA" id="ARBA00023134"/>
    </source>
</evidence>
<feature type="compositionally biased region" description="Basic and acidic residues" evidence="8">
    <location>
        <begin position="618"/>
        <end position="629"/>
    </location>
</feature>
<dbReference type="SUPFAM" id="SSF54980">
    <property type="entry name" value="EF-G C-terminal domain-like"/>
    <property type="match status" value="2"/>
</dbReference>
<evidence type="ECO:0000256" key="7">
    <source>
        <dbReference type="HAMAP-Rule" id="MF_03061"/>
    </source>
</evidence>
<accession>M1UQ99</accession>
<keyword evidence="4 7" id="KW-0648">Protein biosynthesis</keyword>
<dbReference type="FunFam" id="2.40.30.10:FF:000022">
    <property type="entry name" value="Elongation factor G, mitochondrial"/>
    <property type="match status" value="1"/>
</dbReference>
<dbReference type="CDD" id="cd01886">
    <property type="entry name" value="EF-G"/>
    <property type="match status" value="1"/>
</dbReference>
<dbReference type="HAMAP" id="MF_00054_B">
    <property type="entry name" value="EF_G_EF_2_B"/>
    <property type="match status" value="1"/>
</dbReference>
<evidence type="ECO:0000313" key="11">
    <source>
        <dbReference type="Proteomes" id="UP000007014"/>
    </source>
</evidence>
<dbReference type="Gene3D" id="3.30.230.10">
    <property type="match status" value="1"/>
</dbReference>
<dbReference type="SUPFAM" id="SSF52540">
    <property type="entry name" value="P-loop containing nucleoside triphosphate hydrolases"/>
    <property type="match status" value="1"/>
</dbReference>
<feature type="binding site" evidence="7">
    <location>
        <begin position="226"/>
        <end position="229"/>
    </location>
    <ligand>
        <name>GTP</name>
        <dbReference type="ChEBI" id="CHEBI:37565"/>
    </ligand>
</feature>
<feature type="binding site" evidence="7">
    <location>
        <begin position="104"/>
        <end position="111"/>
    </location>
    <ligand>
        <name>GTP</name>
        <dbReference type="ChEBI" id="CHEBI:37565"/>
    </ligand>
</feature>
<dbReference type="NCBIfam" id="TIGR00231">
    <property type="entry name" value="small_GTP"/>
    <property type="match status" value="1"/>
</dbReference>
<keyword evidence="6 7" id="KW-0342">GTP-binding</keyword>
<feature type="binding site" evidence="7">
    <location>
        <begin position="172"/>
        <end position="176"/>
    </location>
    <ligand>
        <name>GTP</name>
        <dbReference type="ChEBI" id="CHEBI:37565"/>
    </ligand>
</feature>
<evidence type="ECO:0000256" key="5">
    <source>
        <dbReference type="ARBA" id="ARBA00023128"/>
    </source>
</evidence>
<dbReference type="Pfam" id="PF03144">
    <property type="entry name" value="GTP_EFTU_D2"/>
    <property type="match status" value="1"/>
</dbReference>
<dbReference type="GO" id="GO:0003746">
    <property type="term" value="F:translation elongation factor activity"/>
    <property type="evidence" value="ECO:0007669"/>
    <property type="project" value="UniProtKB-UniRule"/>
</dbReference>
<dbReference type="InterPro" id="IPR000640">
    <property type="entry name" value="EFG_V-like"/>
</dbReference>
<gene>
    <name evidence="10" type="ORF">CYME_CMG196C</name>
</gene>
<dbReference type="Proteomes" id="UP000007014">
    <property type="component" value="Chromosome 7"/>
</dbReference>
<dbReference type="RefSeq" id="XP_005535977.1">
    <property type="nucleotide sequence ID" value="XM_005535920.1"/>
</dbReference>
<reference evidence="10 11" key="2">
    <citation type="journal article" date="2007" name="BMC Biol.">
        <title>A 100%-complete sequence reveals unusually simple genomic features in the hot-spring red alga Cyanidioschyzon merolae.</title>
        <authorList>
            <person name="Nozaki H."/>
            <person name="Takano H."/>
            <person name="Misumi O."/>
            <person name="Terasawa K."/>
            <person name="Matsuzaki M."/>
            <person name="Maruyama S."/>
            <person name="Nishida K."/>
            <person name="Yagisawa F."/>
            <person name="Yoshida Y."/>
            <person name="Fujiwara T."/>
            <person name="Takio S."/>
            <person name="Tamura K."/>
            <person name="Chung S.J."/>
            <person name="Nakamura S."/>
            <person name="Kuroiwa H."/>
            <person name="Tanaka K."/>
            <person name="Sato N."/>
            <person name="Kuroiwa T."/>
        </authorList>
    </citation>
    <scope>NUCLEOTIDE SEQUENCE [LARGE SCALE GENOMIC DNA]</scope>
    <source>
        <strain evidence="10 11">10D</strain>
    </source>
</reference>
<evidence type="ECO:0000259" key="9">
    <source>
        <dbReference type="PROSITE" id="PS51722"/>
    </source>
</evidence>
<comment type="function">
    <text evidence="7">Mitochondrial GTPase that catalyzes the GTP-dependent ribosomal translocation step during translation elongation. During this step, the ribosome changes from the pre-translocational (PRE) to the post-translocational (POST) state as the newly formed A-site-bound peptidyl-tRNA and P-site-bound deacylated tRNA move to the P and E sites, respectively. Catalyzes the coordinated movement of the two tRNA molecules, the mRNA and conformational changes in the ribosome.</text>
</comment>
<dbReference type="CDD" id="cd01434">
    <property type="entry name" value="EFG_mtEFG1_IV"/>
    <property type="match status" value="1"/>
</dbReference>
<dbReference type="PROSITE" id="PS00301">
    <property type="entry name" value="G_TR_1"/>
    <property type="match status" value="1"/>
</dbReference>
<evidence type="ECO:0000256" key="1">
    <source>
        <dbReference type="ARBA" id="ARBA00005870"/>
    </source>
</evidence>
<reference evidence="10 11" key="1">
    <citation type="journal article" date="2004" name="Nature">
        <title>Genome sequence of the ultrasmall unicellular red alga Cyanidioschyzon merolae 10D.</title>
        <authorList>
            <person name="Matsuzaki M."/>
            <person name="Misumi O."/>
            <person name="Shin-i T."/>
            <person name="Maruyama S."/>
            <person name="Takahara M."/>
            <person name="Miyagishima S."/>
            <person name="Mori T."/>
            <person name="Nishida K."/>
            <person name="Yagisawa F."/>
            <person name="Nishida K."/>
            <person name="Yoshida Y."/>
            <person name="Nishimura Y."/>
            <person name="Nakao S."/>
            <person name="Kobayashi T."/>
            <person name="Momoyama Y."/>
            <person name="Higashiyama T."/>
            <person name="Minoda A."/>
            <person name="Sano M."/>
            <person name="Nomoto H."/>
            <person name="Oishi K."/>
            <person name="Hayashi H."/>
            <person name="Ohta F."/>
            <person name="Nishizaka S."/>
            <person name="Haga S."/>
            <person name="Miura S."/>
            <person name="Morishita T."/>
            <person name="Kabeya Y."/>
            <person name="Terasawa K."/>
            <person name="Suzuki Y."/>
            <person name="Ishii Y."/>
            <person name="Asakawa S."/>
            <person name="Takano H."/>
            <person name="Ohta N."/>
            <person name="Kuroiwa H."/>
            <person name="Tanaka K."/>
            <person name="Shimizu N."/>
            <person name="Sugano S."/>
            <person name="Sato N."/>
            <person name="Nozaki H."/>
            <person name="Ogasawara N."/>
            <person name="Kohara Y."/>
            <person name="Kuroiwa T."/>
        </authorList>
    </citation>
    <scope>NUCLEOTIDE SEQUENCE [LARGE SCALE GENOMIC DNA]</scope>
    <source>
        <strain evidence="10 11">10D</strain>
    </source>
</reference>
<dbReference type="InterPro" id="IPR009022">
    <property type="entry name" value="EFG_III"/>
</dbReference>
<dbReference type="OMA" id="GQFAKVQ"/>
<dbReference type="InterPro" id="IPR004161">
    <property type="entry name" value="EFTu-like_2"/>
</dbReference>
<dbReference type="FunFam" id="3.30.70.240:FF:000001">
    <property type="entry name" value="Elongation factor G"/>
    <property type="match status" value="1"/>
</dbReference>
<organism evidence="10 11">
    <name type="scientific">Cyanidioschyzon merolae (strain NIES-3377 / 10D)</name>
    <name type="common">Unicellular red alga</name>
    <dbReference type="NCBI Taxonomy" id="280699"/>
    <lineage>
        <taxon>Eukaryota</taxon>
        <taxon>Rhodophyta</taxon>
        <taxon>Bangiophyceae</taxon>
        <taxon>Cyanidiales</taxon>
        <taxon>Cyanidiaceae</taxon>
        <taxon>Cyanidioschyzon</taxon>
    </lineage>
</organism>
<sequence>MRTFRAFTLQSRLASAAHWPPRPVPAPADDLLRRCDASLMQRLPSAASTRHLLRFQHSEAVSPATDPEQNDRAVQVALEEAQIAARERGLTGAPVGRRNFGIAAHIDSGKTTLSERILFYSGRIRRIHEVRGKDGVGATMDSMELERERGITIASAATYLNWQRGFHLNLIDTPGHVDFTIEVERAMRVLDGAILVLCGVSGVQSQSLTVDRQMRRYRVPRLAFVNKLDRQGANPERVLEQIVNKLHQPAAFLTIPIGVERDLVGVVDVIRQQAVYFEGEYGEQLRIEDTIPSSLKSKADQARRHLIECLANVDERFGDLFLEHDYGVPEDAIHRAIRRATIARSFTPVYCGSALRNVGVQPLLDAVVNYLPSPVEVRSYAMQGDTEQRIQLEPDANASLVSLAFKLEDGRFGQLTYLRVYQGTLRRGDLIYNARTGKRLRVPRLVRLHADQMEDIQEATAGDICAMFGLDCASGDTFTDEAGLGRRLSLESIRVPEPVISLAITPQGKTDAQANFSKALARFTKEDPTFRTYLDPESKQTIICGMGELHLEIYIERMRREYGVECQVGQPKVNYRESVSRRAPFQYLHRKQSGGAGQYAGVQGYIEPTLEAGYWTARPEDSETAESDRQAMSAVNTTSEEGGQAVAAQREATKRAAENEFVNALVGNNIPPQFIPAIERGFQDAVQEGALSGHIVQGVRMVLQDGKSHPVDSNEIAFRTAALMAFRKAFPQAGGVILEPWMRVAVQVPQEYSGDILGSLTKRRGTVVNSQTDGEYALIEADVPLSQMFGYSTDLRSMTQGKGEFTMEYLRHEPCTREDQERLIADYAALRKTKAND</sequence>
<dbReference type="Pfam" id="PF14492">
    <property type="entry name" value="EFG_III"/>
    <property type="match status" value="1"/>
</dbReference>
<dbReference type="PANTHER" id="PTHR43636:SF2">
    <property type="entry name" value="ELONGATION FACTOR G, MITOCHONDRIAL"/>
    <property type="match status" value="1"/>
</dbReference>
<dbReference type="AlphaFoldDB" id="M1UQ99"/>
<dbReference type="GeneID" id="16993143"/>
<dbReference type="InterPro" id="IPR035647">
    <property type="entry name" value="EFG_III/V"/>
</dbReference>
<comment type="similarity">
    <text evidence="1">Belongs to the TRAFAC class translation factor GTPase superfamily. Classic translation factor GTPase family. EF-G/EF-2 subfamily.</text>
</comment>
<dbReference type="Pfam" id="PF00009">
    <property type="entry name" value="GTP_EFTU"/>
    <property type="match status" value="1"/>
</dbReference>
<keyword evidence="3 7" id="KW-0251">Elongation factor</keyword>
<protein>
    <recommendedName>
        <fullName evidence="7">Elongation factor G, mitochondrial</fullName>
        <shortName evidence="7">EF-Gmt</shortName>
    </recommendedName>
    <alternativeName>
        <fullName evidence="7">Elongation factor G 1, mitochondrial</fullName>
        <shortName evidence="7">mEF-G 1</shortName>
    </alternativeName>
    <alternativeName>
        <fullName evidence="7">Elongation factor G1</fullName>
    </alternativeName>
</protein>
<dbReference type="Gene3D" id="3.40.50.300">
    <property type="entry name" value="P-loop containing nucleotide triphosphate hydrolases"/>
    <property type="match status" value="1"/>
</dbReference>
<dbReference type="eggNOG" id="KOG0465">
    <property type="taxonomic scope" value="Eukaryota"/>
</dbReference>
<dbReference type="OrthoDB" id="198619at2759"/>
<feature type="region of interest" description="Disordered" evidence="8">
    <location>
        <begin position="618"/>
        <end position="652"/>
    </location>
</feature>
<dbReference type="PROSITE" id="PS51722">
    <property type="entry name" value="G_TR_2"/>
    <property type="match status" value="1"/>
</dbReference>
<dbReference type="CDD" id="cd16262">
    <property type="entry name" value="EFG_III"/>
    <property type="match status" value="1"/>
</dbReference>
<dbReference type="FunFam" id="3.30.70.870:FF:000001">
    <property type="entry name" value="Elongation factor G"/>
    <property type="match status" value="1"/>
</dbReference>
<dbReference type="InterPro" id="IPR020568">
    <property type="entry name" value="Ribosomal_Su5_D2-typ_SF"/>
</dbReference>
<dbReference type="FunFam" id="3.40.50.300:FF:000514">
    <property type="entry name" value="Ribosome-releasing factor 2, mitochondrial"/>
    <property type="match status" value="1"/>
</dbReference>
<dbReference type="HOGENOM" id="CLU_002794_4_1_1"/>
<keyword evidence="2 7" id="KW-0547">Nucleotide-binding</keyword>
<dbReference type="GO" id="GO:0005759">
    <property type="term" value="C:mitochondrial matrix"/>
    <property type="evidence" value="ECO:0007669"/>
    <property type="project" value="UniProtKB-ARBA"/>
</dbReference>
<dbReference type="SMART" id="SM00838">
    <property type="entry name" value="EFG_C"/>
    <property type="match status" value="1"/>
</dbReference>
<dbReference type="GO" id="GO:0005525">
    <property type="term" value="F:GTP binding"/>
    <property type="evidence" value="ECO:0007669"/>
    <property type="project" value="UniProtKB-UniRule"/>
</dbReference>
<evidence type="ECO:0000256" key="2">
    <source>
        <dbReference type="ARBA" id="ARBA00022741"/>
    </source>
</evidence>
<dbReference type="InterPro" id="IPR009000">
    <property type="entry name" value="Transl_B-barrel_sf"/>
</dbReference>
<dbReference type="UniPathway" id="UPA00345"/>
<dbReference type="PANTHER" id="PTHR43636">
    <property type="entry name" value="ELONGATION FACTOR G, MITOCHONDRIAL"/>
    <property type="match status" value="1"/>
</dbReference>
<comment type="similarity">
    <text evidence="7">Belongs to the GTP-binding elongation factor family. EF-G/EF-2 subfamily.</text>
</comment>
<evidence type="ECO:0000256" key="3">
    <source>
        <dbReference type="ARBA" id="ARBA00022768"/>
    </source>
</evidence>
<dbReference type="Gramene" id="CMG196CT">
    <property type="protein sequence ID" value="CMG196CT"/>
    <property type="gene ID" value="CMG196C"/>
</dbReference>
<dbReference type="InterPro" id="IPR005225">
    <property type="entry name" value="Small_GTP-bd"/>
</dbReference>
<dbReference type="InterPro" id="IPR047872">
    <property type="entry name" value="EFG_IV"/>
</dbReference>
<dbReference type="GO" id="GO:0003924">
    <property type="term" value="F:GTPase activity"/>
    <property type="evidence" value="ECO:0007669"/>
    <property type="project" value="UniProtKB-UniRule"/>
</dbReference>
<dbReference type="InterPro" id="IPR014721">
    <property type="entry name" value="Ribsml_uS5_D2-typ_fold_subgr"/>
</dbReference>
<dbReference type="InterPro" id="IPR031157">
    <property type="entry name" value="G_TR_CS"/>
</dbReference>
<dbReference type="InterPro" id="IPR005517">
    <property type="entry name" value="Transl_elong_EFG/EF2_IV"/>
</dbReference>
<dbReference type="Pfam" id="PF03764">
    <property type="entry name" value="EFG_IV"/>
    <property type="match status" value="2"/>
</dbReference>
<evidence type="ECO:0000256" key="8">
    <source>
        <dbReference type="SAM" id="MobiDB-lite"/>
    </source>
</evidence>
<dbReference type="KEGG" id="cme:CYME_CMG196C"/>
<proteinExistence type="inferred from homology"/>
<dbReference type="InterPro" id="IPR041095">
    <property type="entry name" value="EFG_II"/>
</dbReference>
<dbReference type="Pfam" id="PF00679">
    <property type="entry name" value="EFG_C"/>
    <property type="match status" value="1"/>
</dbReference>
<dbReference type="EMBL" id="AP006489">
    <property type="protein sequence ID" value="BAM79691.1"/>
    <property type="molecule type" value="Genomic_DNA"/>
</dbReference>
<dbReference type="PRINTS" id="PR00315">
    <property type="entry name" value="ELONGATNFCT"/>
</dbReference>
<dbReference type="GO" id="GO:0070125">
    <property type="term" value="P:mitochondrial translational elongation"/>
    <property type="evidence" value="ECO:0007669"/>
    <property type="project" value="UniProtKB-UniRule"/>
</dbReference>
<dbReference type="SUPFAM" id="SSF54211">
    <property type="entry name" value="Ribosomal protein S5 domain 2-like"/>
    <property type="match status" value="1"/>
</dbReference>
<comment type="subcellular location">
    <subcellularLocation>
        <location evidence="7">Mitochondrion</location>
    </subcellularLocation>
</comment>
<keyword evidence="5 7" id="KW-0496">Mitochondrion</keyword>
<feature type="domain" description="Tr-type G" evidence="9">
    <location>
        <begin position="95"/>
        <end position="375"/>
    </location>
</feature>
<evidence type="ECO:0000256" key="4">
    <source>
        <dbReference type="ARBA" id="ARBA00022917"/>
    </source>
</evidence>
<dbReference type="InterPro" id="IPR000795">
    <property type="entry name" value="T_Tr_GTP-bd_dom"/>
</dbReference>
<comment type="pathway">
    <text evidence="7">Protein biosynthesis; polypeptide chain elongation.</text>
</comment>
<dbReference type="InterPro" id="IPR004540">
    <property type="entry name" value="Transl_elong_EFG/EF2"/>
</dbReference>
<dbReference type="SMART" id="SM00889">
    <property type="entry name" value="EFG_IV"/>
    <property type="match status" value="1"/>
</dbReference>
<dbReference type="SUPFAM" id="SSF50447">
    <property type="entry name" value="Translation proteins"/>
    <property type="match status" value="1"/>
</dbReference>
<evidence type="ECO:0000313" key="10">
    <source>
        <dbReference type="EMBL" id="BAM79691.1"/>
    </source>
</evidence>
<dbReference type="NCBIfam" id="TIGR00484">
    <property type="entry name" value="EF-G"/>
    <property type="match status" value="1"/>
</dbReference>
<dbReference type="InterPro" id="IPR027417">
    <property type="entry name" value="P-loop_NTPase"/>
</dbReference>
<dbReference type="NCBIfam" id="NF009381">
    <property type="entry name" value="PRK12740.1-5"/>
    <property type="match status" value="1"/>
</dbReference>